<sequence>MVGFLSWWDGVELWLSGLGFVVQTAVVMPVVLVLAYALAVLLDAALGEGIRVLEHVRRDGDGGTR</sequence>
<gene>
    <name evidence="2" type="ORF">KV113_22560</name>
</gene>
<keyword evidence="1" id="KW-1133">Transmembrane helix</keyword>
<proteinExistence type="predicted"/>
<keyword evidence="1" id="KW-0472">Membrane</keyword>
<reference evidence="2 3" key="1">
    <citation type="submission" date="2023-12" db="EMBL/GenBank/DDBJ databases">
        <title>Description of new species of Mycobacterium terrae complex isolated from sewage at the Sao Paulo Zoological Park Foundation in Brazil.</title>
        <authorList>
            <person name="Romagnoli C.L."/>
            <person name="Conceicao E.C."/>
            <person name="Machado E."/>
            <person name="Barreto L.B.P.F."/>
            <person name="Sharma A."/>
            <person name="Silva N.M."/>
            <person name="Marques L.E."/>
            <person name="Juliana M.A."/>
            <person name="Lourenco M.C.S."/>
            <person name="Digiampietri L.A."/>
            <person name="Suffys P.N."/>
            <person name="Viana-Niero C."/>
        </authorList>
    </citation>
    <scope>NUCLEOTIDE SEQUENCE [LARGE SCALE GENOMIC DNA]</scope>
    <source>
        <strain evidence="2 3">MYC340</strain>
    </source>
</reference>
<evidence type="ECO:0000256" key="1">
    <source>
        <dbReference type="SAM" id="Phobius"/>
    </source>
</evidence>
<keyword evidence="1" id="KW-0812">Transmembrane</keyword>
<accession>A0ABU5Y3Q5</accession>
<evidence type="ECO:0000313" key="2">
    <source>
        <dbReference type="EMBL" id="MEB3034326.1"/>
    </source>
</evidence>
<dbReference type="EMBL" id="JAYJJU010000030">
    <property type="protein sequence ID" value="MEB3034326.1"/>
    <property type="molecule type" value="Genomic_DNA"/>
</dbReference>
<organism evidence="2 3">
    <name type="scientific">[Mycobacterium] nativiensis</name>
    <dbReference type="NCBI Taxonomy" id="2855503"/>
    <lineage>
        <taxon>Bacteria</taxon>
        <taxon>Bacillati</taxon>
        <taxon>Actinomycetota</taxon>
        <taxon>Actinomycetes</taxon>
        <taxon>Mycobacteriales</taxon>
        <taxon>Mycobacteriaceae</taxon>
        <taxon>Mycolicibacter</taxon>
    </lineage>
</organism>
<comment type="caution">
    <text evidence="2">The sequence shown here is derived from an EMBL/GenBank/DDBJ whole genome shotgun (WGS) entry which is preliminary data.</text>
</comment>
<keyword evidence="3" id="KW-1185">Reference proteome</keyword>
<dbReference type="Proteomes" id="UP001298593">
    <property type="component" value="Unassembled WGS sequence"/>
</dbReference>
<evidence type="ECO:0000313" key="3">
    <source>
        <dbReference type="Proteomes" id="UP001298593"/>
    </source>
</evidence>
<name>A0ABU5Y3Q5_9MYCO</name>
<dbReference type="RefSeq" id="WP_224976097.1">
    <property type="nucleotide sequence ID" value="NZ_JAYJJU010000030.1"/>
</dbReference>
<protein>
    <submittedName>
        <fullName evidence="2">Uncharacterized protein</fullName>
    </submittedName>
</protein>
<feature type="transmembrane region" description="Helical" evidence="1">
    <location>
        <begin position="20"/>
        <end position="42"/>
    </location>
</feature>